<keyword evidence="7" id="KW-1185">Reference proteome</keyword>
<dbReference type="GO" id="GO:0000049">
    <property type="term" value="F:tRNA binding"/>
    <property type="evidence" value="ECO:0007669"/>
    <property type="project" value="UniProtKB-UniRule"/>
</dbReference>
<evidence type="ECO:0000313" key="7">
    <source>
        <dbReference type="Proteomes" id="UP000054078"/>
    </source>
</evidence>
<dbReference type="Pfam" id="PF00338">
    <property type="entry name" value="Ribosomal_S10"/>
    <property type="match status" value="1"/>
</dbReference>
<keyword evidence="3 4" id="KW-0687">Ribonucleoprotein</keyword>
<comment type="similarity">
    <text evidence="1 4">Belongs to the universal ribosomal protein uS10 family.</text>
</comment>
<dbReference type="OrthoDB" id="9804464at2"/>
<dbReference type="GO" id="GO:0006412">
    <property type="term" value="P:translation"/>
    <property type="evidence" value="ECO:0007669"/>
    <property type="project" value="UniProtKB-UniRule"/>
</dbReference>
<organism evidence="6 7">
    <name type="scientific">Tractidigestivibacter scatoligenes</name>
    <name type="common">Olsenella scatoligenes</name>
    <dbReference type="NCBI Taxonomy" id="1299998"/>
    <lineage>
        <taxon>Bacteria</taxon>
        <taxon>Bacillati</taxon>
        <taxon>Actinomycetota</taxon>
        <taxon>Coriobacteriia</taxon>
        <taxon>Coriobacteriales</taxon>
        <taxon>Atopobiaceae</taxon>
        <taxon>Tractidigestivibacter</taxon>
    </lineage>
</organism>
<dbReference type="SMART" id="SM01403">
    <property type="entry name" value="Ribosomal_S10"/>
    <property type="match status" value="1"/>
</dbReference>
<dbReference type="PROSITE" id="PS00361">
    <property type="entry name" value="RIBOSOMAL_S10"/>
    <property type="match status" value="1"/>
</dbReference>
<evidence type="ECO:0000256" key="4">
    <source>
        <dbReference type="HAMAP-Rule" id="MF_00508"/>
    </source>
</evidence>
<dbReference type="InterPro" id="IPR036838">
    <property type="entry name" value="Ribosomal_uS10_dom_sf"/>
</dbReference>
<protein>
    <recommendedName>
        <fullName evidence="4">Small ribosomal subunit protein uS10</fullName>
    </recommendedName>
</protein>
<name>A0A100YWL6_TRASO</name>
<dbReference type="FunFam" id="3.30.70.600:FF:000001">
    <property type="entry name" value="30S ribosomal protein S10"/>
    <property type="match status" value="1"/>
</dbReference>
<dbReference type="GO" id="GO:0005840">
    <property type="term" value="C:ribosome"/>
    <property type="evidence" value="ECO:0007669"/>
    <property type="project" value="UniProtKB-KW"/>
</dbReference>
<accession>A0A100YWL6</accession>
<evidence type="ECO:0000259" key="5">
    <source>
        <dbReference type="SMART" id="SM01403"/>
    </source>
</evidence>
<dbReference type="STRING" id="1299998.AUL39_01520"/>
<feature type="domain" description="Small ribosomal subunit protein uS10" evidence="5">
    <location>
        <begin position="7"/>
        <end position="101"/>
    </location>
</feature>
<evidence type="ECO:0000256" key="1">
    <source>
        <dbReference type="ARBA" id="ARBA00007102"/>
    </source>
</evidence>
<proteinExistence type="inferred from homology"/>
<dbReference type="EMBL" id="LOJF01000001">
    <property type="protein sequence ID" value="KUH59041.1"/>
    <property type="molecule type" value="Genomic_DNA"/>
</dbReference>
<dbReference type="GO" id="GO:0003735">
    <property type="term" value="F:structural constituent of ribosome"/>
    <property type="evidence" value="ECO:0007669"/>
    <property type="project" value="InterPro"/>
</dbReference>
<dbReference type="InterPro" id="IPR001848">
    <property type="entry name" value="Ribosomal_uS10"/>
</dbReference>
<gene>
    <name evidence="4" type="primary">rpsJ</name>
    <name evidence="6" type="ORF">AUL39_01520</name>
</gene>
<dbReference type="HAMAP" id="MF_00508">
    <property type="entry name" value="Ribosomal_uS10"/>
    <property type="match status" value="1"/>
</dbReference>
<dbReference type="PRINTS" id="PR00971">
    <property type="entry name" value="RIBOSOMALS10"/>
</dbReference>
<dbReference type="AlphaFoldDB" id="A0A100YWL6"/>
<dbReference type="InterPro" id="IPR018268">
    <property type="entry name" value="Ribosomal_uS10_CS"/>
</dbReference>
<comment type="function">
    <text evidence="4">Involved in the binding of tRNA to the ribosomes.</text>
</comment>
<dbReference type="NCBIfam" id="TIGR01049">
    <property type="entry name" value="rpsJ_bact"/>
    <property type="match status" value="1"/>
</dbReference>
<comment type="subunit">
    <text evidence="4">Part of the 30S ribosomal subunit.</text>
</comment>
<dbReference type="PANTHER" id="PTHR11700">
    <property type="entry name" value="30S RIBOSOMAL PROTEIN S10 FAMILY MEMBER"/>
    <property type="match status" value="1"/>
</dbReference>
<dbReference type="SUPFAM" id="SSF54999">
    <property type="entry name" value="Ribosomal protein S10"/>
    <property type="match status" value="1"/>
</dbReference>
<evidence type="ECO:0000256" key="3">
    <source>
        <dbReference type="ARBA" id="ARBA00023274"/>
    </source>
</evidence>
<dbReference type="NCBIfam" id="NF001861">
    <property type="entry name" value="PRK00596.1"/>
    <property type="match status" value="1"/>
</dbReference>
<dbReference type="GO" id="GO:1990904">
    <property type="term" value="C:ribonucleoprotein complex"/>
    <property type="evidence" value="ECO:0007669"/>
    <property type="project" value="UniProtKB-KW"/>
</dbReference>
<evidence type="ECO:0000313" key="6">
    <source>
        <dbReference type="EMBL" id="KUH59041.1"/>
    </source>
</evidence>
<sequence>MSSQKIRIRLKGYDHEVVDQSAKLIVDTAQKTGARVSGPIPLPTERNLYTVIRSPHKDKDSREQFEMLTHKRLIDILDPSSSTVDSLMRLDLPAGVDIEIKL</sequence>
<evidence type="ECO:0000256" key="2">
    <source>
        <dbReference type="ARBA" id="ARBA00022980"/>
    </source>
</evidence>
<keyword evidence="2 4" id="KW-0689">Ribosomal protein</keyword>
<comment type="caution">
    <text evidence="6">The sequence shown here is derived from an EMBL/GenBank/DDBJ whole genome shotgun (WGS) entry which is preliminary data.</text>
</comment>
<dbReference type="RefSeq" id="WP_032110541.1">
    <property type="nucleotide sequence ID" value="NZ_JAZHSO010000002.1"/>
</dbReference>
<dbReference type="Gene3D" id="3.30.70.600">
    <property type="entry name" value="Ribosomal protein S10 domain"/>
    <property type="match status" value="1"/>
</dbReference>
<reference evidence="6 7" key="1">
    <citation type="submission" date="2015-12" db="EMBL/GenBank/DDBJ databases">
        <title>Draft Genome Sequence of Olsenella scatoligenes SK9K4T; a Producer of 3-Methylindole- (skatole) and 4-Methylphenol- (p-cresol) Isolated from Pig Feces.</title>
        <authorList>
            <person name="Li X."/>
            <person name="Borg B."/>
            <person name="Canibe N."/>
        </authorList>
    </citation>
    <scope>NUCLEOTIDE SEQUENCE [LARGE SCALE GENOMIC DNA]</scope>
    <source>
        <strain evidence="6 7">SK9K4</strain>
    </source>
</reference>
<dbReference type="InterPro" id="IPR027486">
    <property type="entry name" value="Ribosomal_uS10_dom"/>
</dbReference>
<dbReference type="Proteomes" id="UP000054078">
    <property type="component" value="Unassembled WGS sequence"/>
</dbReference>